<dbReference type="RefSeq" id="XP_007406235.1">
    <property type="nucleotide sequence ID" value="XM_007406173.1"/>
</dbReference>
<reference evidence="3" key="1">
    <citation type="journal article" date="2011" name="Proc. Natl. Acad. Sci. U.S.A.">
        <title>Obligate biotrophy features unraveled by the genomic analysis of rust fungi.</title>
        <authorList>
            <person name="Duplessis S."/>
            <person name="Cuomo C.A."/>
            <person name="Lin Y.-C."/>
            <person name="Aerts A."/>
            <person name="Tisserant E."/>
            <person name="Veneault-Fourrey C."/>
            <person name="Joly D.L."/>
            <person name="Hacquard S."/>
            <person name="Amselem J."/>
            <person name="Cantarel B.L."/>
            <person name="Chiu R."/>
            <person name="Coutinho P.M."/>
            <person name="Feau N."/>
            <person name="Field M."/>
            <person name="Frey P."/>
            <person name="Gelhaye E."/>
            <person name="Goldberg J."/>
            <person name="Grabherr M.G."/>
            <person name="Kodira C.D."/>
            <person name="Kohler A."/>
            <person name="Kuees U."/>
            <person name="Lindquist E.A."/>
            <person name="Lucas S.M."/>
            <person name="Mago R."/>
            <person name="Mauceli E."/>
            <person name="Morin E."/>
            <person name="Murat C."/>
            <person name="Pangilinan J.L."/>
            <person name="Park R."/>
            <person name="Pearson M."/>
            <person name="Quesneville H."/>
            <person name="Rouhier N."/>
            <person name="Sakthikumar S."/>
            <person name="Salamov A.A."/>
            <person name="Schmutz J."/>
            <person name="Selles B."/>
            <person name="Shapiro H."/>
            <person name="Tanguay P."/>
            <person name="Tuskan G.A."/>
            <person name="Henrissat B."/>
            <person name="Van de Peer Y."/>
            <person name="Rouze P."/>
            <person name="Ellis J.G."/>
            <person name="Dodds P.N."/>
            <person name="Schein J.E."/>
            <person name="Zhong S."/>
            <person name="Hamelin R.C."/>
            <person name="Grigoriev I.V."/>
            <person name="Szabo L.J."/>
            <person name="Martin F."/>
        </authorList>
    </citation>
    <scope>NUCLEOTIDE SEQUENCE [LARGE SCALE GENOMIC DNA]</scope>
    <source>
        <strain evidence="3">98AG31 / pathotype 3-4-7</strain>
    </source>
</reference>
<gene>
    <name evidence="2" type="ORF">MELLADRAFT_93490</name>
</gene>
<evidence type="ECO:0000313" key="3">
    <source>
        <dbReference type="Proteomes" id="UP000001072"/>
    </source>
</evidence>
<feature type="region of interest" description="Disordered" evidence="1">
    <location>
        <begin position="129"/>
        <end position="176"/>
    </location>
</feature>
<proteinExistence type="predicted"/>
<dbReference type="HOGENOM" id="CLU_1525486_0_0_1"/>
<feature type="compositionally biased region" description="Acidic residues" evidence="1">
    <location>
        <begin position="166"/>
        <end position="176"/>
    </location>
</feature>
<name>F4RAK7_MELLP</name>
<dbReference type="VEuPathDB" id="FungiDB:MELLADRAFT_93490"/>
<organism evidence="3">
    <name type="scientific">Melampsora larici-populina (strain 98AG31 / pathotype 3-4-7)</name>
    <name type="common">Poplar leaf rust fungus</name>
    <dbReference type="NCBI Taxonomy" id="747676"/>
    <lineage>
        <taxon>Eukaryota</taxon>
        <taxon>Fungi</taxon>
        <taxon>Dikarya</taxon>
        <taxon>Basidiomycota</taxon>
        <taxon>Pucciniomycotina</taxon>
        <taxon>Pucciniomycetes</taxon>
        <taxon>Pucciniales</taxon>
        <taxon>Melampsoraceae</taxon>
        <taxon>Melampsora</taxon>
    </lineage>
</organism>
<feature type="compositionally biased region" description="Polar residues" evidence="1">
    <location>
        <begin position="89"/>
        <end position="98"/>
    </location>
</feature>
<dbReference type="EMBL" id="GL883094">
    <property type="protein sequence ID" value="EGG10766.1"/>
    <property type="molecule type" value="Genomic_DNA"/>
</dbReference>
<dbReference type="Proteomes" id="UP000001072">
    <property type="component" value="Unassembled WGS sequence"/>
</dbReference>
<feature type="compositionally biased region" description="Polar residues" evidence="1">
    <location>
        <begin position="129"/>
        <end position="158"/>
    </location>
</feature>
<evidence type="ECO:0000313" key="2">
    <source>
        <dbReference type="EMBL" id="EGG10766.1"/>
    </source>
</evidence>
<feature type="compositionally biased region" description="Low complexity" evidence="1">
    <location>
        <begin position="103"/>
        <end position="113"/>
    </location>
</feature>
<sequence>MVNRKLSHVPSSSNGQIDVMSRVLRTRSYQALLGRARAARPPGQSRAGDSIFACTPGFSAVSEGLGPAIFNSRSPVTSPFKDPSKRSHLSNSVYNPSFHTPAGLSRSGSQSSLGYNPHINPMIFDTPISLENTPVGSPSTVCSTLPTDPNTQASSSNKRPAKDIDVESEDLEEEDA</sequence>
<evidence type="ECO:0000256" key="1">
    <source>
        <dbReference type="SAM" id="MobiDB-lite"/>
    </source>
</evidence>
<feature type="region of interest" description="Disordered" evidence="1">
    <location>
        <begin position="73"/>
        <end position="113"/>
    </location>
</feature>
<dbReference type="InParanoid" id="F4RAK7"/>
<dbReference type="OrthoDB" id="10565735at2759"/>
<protein>
    <submittedName>
        <fullName evidence="2">Uncharacterized protein</fullName>
    </submittedName>
</protein>
<keyword evidence="3" id="KW-1185">Reference proteome</keyword>
<dbReference type="AlphaFoldDB" id="F4RAK7"/>
<accession>F4RAK7</accession>
<dbReference type="GeneID" id="18936588"/>
<dbReference type="KEGG" id="mlr:MELLADRAFT_93490"/>